<evidence type="ECO:0000256" key="2">
    <source>
        <dbReference type="SAM" id="MobiDB-lite"/>
    </source>
</evidence>
<dbReference type="InterPro" id="IPR051624">
    <property type="entry name" value="RMD1/Sad1-interacting"/>
</dbReference>
<evidence type="ECO:0000313" key="7">
    <source>
        <dbReference type="Proteomes" id="UP000002296"/>
    </source>
</evidence>
<organism evidence="6 7">
    <name type="scientific">Trypanosoma cruzi (strain CL Brener)</name>
    <dbReference type="NCBI Taxonomy" id="353153"/>
    <lineage>
        <taxon>Eukaryota</taxon>
        <taxon>Discoba</taxon>
        <taxon>Euglenozoa</taxon>
        <taxon>Kinetoplastea</taxon>
        <taxon>Metakinetoplastina</taxon>
        <taxon>Trypanosomatida</taxon>
        <taxon>Trypanosomatidae</taxon>
        <taxon>Trypanosoma</taxon>
        <taxon>Schizotrypanum</taxon>
    </lineage>
</organism>
<gene>
    <name evidence="6" type="ORF">Tc00.1047053506941.30</name>
</gene>
<evidence type="ECO:0000313" key="6">
    <source>
        <dbReference type="EMBL" id="EAN97222.1"/>
    </source>
</evidence>
<feature type="region of interest" description="Disordered" evidence="2">
    <location>
        <begin position="39"/>
        <end position="89"/>
    </location>
</feature>
<name>Q4DXJ2_TRYCC</name>
<keyword evidence="7" id="KW-1185">Reference proteome</keyword>
<feature type="region of interest" description="Disordered" evidence="2">
    <location>
        <begin position="182"/>
        <end position="258"/>
    </location>
</feature>
<feature type="compositionally biased region" description="Polar residues" evidence="2">
    <location>
        <begin position="182"/>
        <end position="191"/>
    </location>
</feature>
<comment type="caution">
    <text evidence="6">The sequence shown here is derived from an EMBL/GenBank/DDBJ whole genome shotgun (WGS) entry which is preliminary data.</text>
</comment>
<dbReference type="Proteomes" id="UP000002296">
    <property type="component" value="Unassembled WGS sequence"/>
</dbReference>
<proteinExistence type="inferred from homology"/>
<dbReference type="AlphaFoldDB" id="Q4DXJ2"/>
<keyword evidence="4" id="KW-0732">Signal</keyword>
<evidence type="ECO:0000256" key="3">
    <source>
        <dbReference type="SAM" id="Phobius"/>
    </source>
</evidence>
<dbReference type="InParanoid" id="Q4DXJ2"/>
<dbReference type="OMA" id="VLCFDHY"/>
<evidence type="ECO:0000256" key="4">
    <source>
        <dbReference type="SAM" id="SignalP"/>
    </source>
</evidence>
<feature type="compositionally biased region" description="Basic and acidic residues" evidence="2">
    <location>
        <begin position="228"/>
        <end position="248"/>
    </location>
</feature>
<dbReference type="GeneID" id="3551447"/>
<evidence type="ECO:0000256" key="1">
    <source>
        <dbReference type="ARBA" id="ARBA00008306"/>
    </source>
</evidence>
<feature type="compositionally biased region" description="Polar residues" evidence="2">
    <location>
        <begin position="207"/>
        <end position="221"/>
    </location>
</feature>
<keyword evidence="3" id="KW-0472">Membrane</keyword>
<evidence type="ECO:0000259" key="5">
    <source>
        <dbReference type="Pfam" id="PF02582"/>
    </source>
</evidence>
<dbReference type="Pfam" id="PF02582">
    <property type="entry name" value="DUF155"/>
    <property type="match status" value="1"/>
</dbReference>
<comment type="similarity">
    <text evidence="1">Belongs to the RMD1/sif2 family.</text>
</comment>
<dbReference type="EMBL" id="AAHK01000108">
    <property type="protein sequence ID" value="EAN97222.1"/>
    <property type="molecule type" value="Genomic_DNA"/>
</dbReference>
<feature type="transmembrane region" description="Helical" evidence="3">
    <location>
        <begin position="627"/>
        <end position="650"/>
    </location>
</feature>
<dbReference type="PANTHER" id="PTHR16255">
    <property type="entry name" value="REQUIRED FOR MEIOTIC NUCLEAR DIVISION PROTEIN 1 HOMOLOG"/>
    <property type="match status" value="1"/>
</dbReference>
<reference evidence="6 7" key="1">
    <citation type="journal article" date="2005" name="Science">
        <title>The genome sequence of Trypanosoma cruzi, etiologic agent of Chagas disease.</title>
        <authorList>
            <person name="El-Sayed N.M."/>
            <person name="Myler P.J."/>
            <person name="Bartholomeu D.C."/>
            <person name="Nilsson D."/>
            <person name="Aggarwal G."/>
            <person name="Tran A.N."/>
            <person name="Ghedin E."/>
            <person name="Worthey E.A."/>
            <person name="Delcher A.L."/>
            <person name="Blandin G."/>
            <person name="Westenberger S.J."/>
            <person name="Caler E."/>
            <person name="Cerqueira G.C."/>
            <person name="Branche C."/>
            <person name="Haas B."/>
            <person name="Anupama A."/>
            <person name="Arner E."/>
            <person name="Aslund L."/>
            <person name="Attipoe P."/>
            <person name="Bontempi E."/>
            <person name="Bringaud F."/>
            <person name="Burton P."/>
            <person name="Cadag E."/>
            <person name="Campbell D.A."/>
            <person name="Carrington M."/>
            <person name="Crabtree J."/>
            <person name="Darban H."/>
            <person name="da Silveira J.F."/>
            <person name="de Jong P."/>
            <person name="Edwards K."/>
            <person name="Englund P.T."/>
            <person name="Fazelina G."/>
            <person name="Feldblyum T."/>
            <person name="Ferella M."/>
            <person name="Frasch A.C."/>
            <person name="Gull K."/>
            <person name="Horn D."/>
            <person name="Hou L."/>
            <person name="Huang Y."/>
            <person name="Kindlund E."/>
            <person name="Klingbeil M."/>
            <person name="Kluge S."/>
            <person name="Koo H."/>
            <person name="Lacerda D."/>
            <person name="Levin M.J."/>
            <person name="Lorenzi H."/>
            <person name="Louie T."/>
            <person name="Machado C.R."/>
            <person name="McCulloch R."/>
            <person name="McKenna A."/>
            <person name="Mizuno Y."/>
            <person name="Mottram J.C."/>
            <person name="Nelson S."/>
            <person name="Ochaya S."/>
            <person name="Osoegawa K."/>
            <person name="Pai G."/>
            <person name="Parsons M."/>
            <person name="Pentony M."/>
            <person name="Pettersson U."/>
            <person name="Pop M."/>
            <person name="Ramirez J.L."/>
            <person name="Rinta J."/>
            <person name="Robertson L."/>
            <person name="Salzberg S.L."/>
            <person name="Sanchez D.O."/>
            <person name="Seyler A."/>
            <person name="Sharma R."/>
            <person name="Shetty J."/>
            <person name="Simpson A.J."/>
            <person name="Sisk E."/>
            <person name="Tammi M.T."/>
            <person name="Tarleton R."/>
            <person name="Teixeira S."/>
            <person name="Van Aken S."/>
            <person name="Vogt C."/>
            <person name="Ward P.N."/>
            <person name="Wickstead B."/>
            <person name="Wortman J."/>
            <person name="White O."/>
            <person name="Fraser C.M."/>
            <person name="Stuart K.D."/>
            <person name="Andersson B."/>
        </authorList>
    </citation>
    <scope>NUCLEOTIDE SEQUENCE [LARGE SCALE GENOMIC DNA]</scope>
    <source>
        <strain evidence="6 7">CL Brener</strain>
    </source>
</reference>
<dbReference type="eggNOG" id="ENOG502RK6K">
    <property type="taxonomic scope" value="Eukaryota"/>
</dbReference>
<keyword evidence="3" id="KW-0812">Transmembrane</keyword>
<keyword evidence="3" id="KW-1133">Transmembrane helix</keyword>
<sequence length="660" mass="75570">MFLSNSFFFFFFVCVSSFAPCSPGFTPFAATVRMDRRRGSDDASDSCGSSQSRSFEHTRQQERTSHVWSQMNSNRSEGGSYSRAGSGEADEAQELMTLVRAEDSFPLLHDSVYSDTSFDGFGRAKRKDLYHNPHVYESVSVTRDFPSETSSPPSVSLKEWYAHGEQGRLSRMQYRDEYTQLLNPQQQTQRHSGTDADADEDRASSSFKTPETSTPSANEKSCATPKAEAVEVEMHDQSDEKSDKKQARFVDNNPEPVSTNMERMKYEVPEDPRNLIINVIVNSASASVTLQEIHNALQWEEQFEATNGSVLEYLQGYQSIFAVSPIDDRVTLRRPLKTAKGRRKVRGQRGHCSIPNKIGSISYSYVASAFDLDALSAIYKRRGYDTALIYEVLHVSSHRIFDMFLFPNGVVVWWGLNRRDHWLVEDDFLSSVNSFVREGVKERHAQKAIDDLFPFWCSYELDEHYDSSTPSRREEALERFGTHLCFDHYLIPVVKPLRTQIMLTVSYSLGRTAVVDFFDNMTHHLQKQVLAIPSDIKSLFDYFSMRHHIAHREGEIQLARSAIMALRDSPEFLWEMPWLDDYYQLAERQNASGQLLICFIAKSDALLQQLAYIKTRRFCLFILGSDVFLILILVADVFFIMAGFILKLYFNLEKEETAPS</sequence>
<feature type="signal peptide" evidence="4">
    <location>
        <begin position="1"/>
        <end position="17"/>
    </location>
</feature>
<feature type="domain" description="DUF155" evidence="5">
    <location>
        <begin position="403"/>
        <end position="587"/>
    </location>
</feature>
<feature type="compositionally biased region" description="Basic and acidic residues" evidence="2">
    <location>
        <begin position="54"/>
        <end position="65"/>
    </location>
</feature>
<feature type="compositionally biased region" description="Polar residues" evidence="2">
    <location>
        <begin position="66"/>
        <end position="79"/>
    </location>
</feature>
<dbReference type="PANTHER" id="PTHR16255:SF20">
    <property type="entry name" value="DUF155 DOMAIN-CONTAINING PROTEIN"/>
    <property type="match status" value="1"/>
</dbReference>
<dbReference type="KEGG" id="tcr:506941.30"/>
<feature type="chain" id="PRO_5004237968" description="DUF155 domain-containing protein" evidence="4">
    <location>
        <begin position="18"/>
        <end position="660"/>
    </location>
</feature>
<dbReference type="PaxDb" id="353153-Q4DXJ2"/>
<dbReference type="RefSeq" id="XP_819073.1">
    <property type="nucleotide sequence ID" value="XM_813980.1"/>
</dbReference>
<dbReference type="GO" id="GO:0005739">
    <property type="term" value="C:mitochondrion"/>
    <property type="evidence" value="ECO:0007669"/>
    <property type="project" value="UniProtKB-ARBA"/>
</dbReference>
<accession>Q4DXJ2</accession>
<dbReference type="InterPro" id="IPR003734">
    <property type="entry name" value="DUF155"/>
</dbReference>
<protein>
    <recommendedName>
        <fullName evidence="5">DUF155 domain-containing protein</fullName>
    </recommendedName>
</protein>